<dbReference type="HOGENOM" id="CLU_1777781_0_0_1"/>
<proteinExistence type="predicted"/>
<dbReference type="Proteomes" id="UP000054477">
    <property type="component" value="Unassembled WGS sequence"/>
</dbReference>
<reference evidence="2" key="2">
    <citation type="submission" date="2015-01" db="EMBL/GenBank/DDBJ databases">
        <title>Evolutionary Origins and Diversification of the Mycorrhizal Mutualists.</title>
        <authorList>
            <consortium name="DOE Joint Genome Institute"/>
            <consortium name="Mycorrhizal Genomics Consortium"/>
            <person name="Kohler A."/>
            <person name="Kuo A."/>
            <person name="Nagy L.G."/>
            <person name="Floudas D."/>
            <person name="Copeland A."/>
            <person name="Barry K.W."/>
            <person name="Cichocki N."/>
            <person name="Veneault-Fourrey C."/>
            <person name="LaButti K."/>
            <person name="Lindquist E.A."/>
            <person name="Lipzen A."/>
            <person name="Lundell T."/>
            <person name="Morin E."/>
            <person name="Murat C."/>
            <person name="Riley R."/>
            <person name="Ohm R."/>
            <person name="Sun H."/>
            <person name="Tunlid A."/>
            <person name="Henrissat B."/>
            <person name="Grigoriev I.V."/>
            <person name="Hibbett D.S."/>
            <person name="Martin F."/>
        </authorList>
    </citation>
    <scope>NUCLEOTIDE SEQUENCE [LARGE SCALE GENOMIC DNA]</scope>
    <source>
        <strain evidence="2">LaAM-08-1</strain>
    </source>
</reference>
<reference evidence="1 2" key="1">
    <citation type="submission" date="2014-04" db="EMBL/GenBank/DDBJ databases">
        <authorList>
            <consortium name="DOE Joint Genome Institute"/>
            <person name="Kuo A."/>
            <person name="Kohler A."/>
            <person name="Nagy L.G."/>
            <person name="Floudas D."/>
            <person name="Copeland A."/>
            <person name="Barry K.W."/>
            <person name="Cichocki N."/>
            <person name="Veneault-Fourrey C."/>
            <person name="LaButti K."/>
            <person name="Lindquist E.A."/>
            <person name="Lipzen A."/>
            <person name="Lundell T."/>
            <person name="Morin E."/>
            <person name="Murat C."/>
            <person name="Sun H."/>
            <person name="Tunlid A."/>
            <person name="Henrissat B."/>
            <person name="Grigoriev I.V."/>
            <person name="Hibbett D.S."/>
            <person name="Martin F."/>
            <person name="Nordberg H.P."/>
            <person name="Cantor M.N."/>
            <person name="Hua S.X."/>
        </authorList>
    </citation>
    <scope>NUCLEOTIDE SEQUENCE [LARGE SCALE GENOMIC DNA]</scope>
    <source>
        <strain evidence="1 2">LaAM-08-1</strain>
    </source>
</reference>
<evidence type="ECO:0000313" key="2">
    <source>
        <dbReference type="Proteomes" id="UP000054477"/>
    </source>
</evidence>
<dbReference type="AlphaFoldDB" id="A0A0C9WPA2"/>
<accession>A0A0C9WPA2</accession>
<organism evidence="1 2">
    <name type="scientific">Laccaria amethystina LaAM-08-1</name>
    <dbReference type="NCBI Taxonomy" id="1095629"/>
    <lineage>
        <taxon>Eukaryota</taxon>
        <taxon>Fungi</taxon>
        <taxon>Dikarya</taxon>
        <taxon>Basidiomycota</taxon>
        <taxon>Agaricomycotina</taxon>
        <taxon>Agaricomycetes</taxon>
        <taxon>Agaricomycetidae</taxon>
        <taxon>Agaricales</taxon>
        <taxon>Agaricineae</taxon>
        <taxon>Hydnangiaceae</taxon>
        <taxon>Laccaria</taxon>
    </lineage>
</organism>
<dbReference type="EMBL" id="KN838640">
    <property type="protein sequence ID" value="KIJ99759.1"/>
    <property type="molecule type" value="Genomic_DNA"/>
</dbReference>
<protein>
    <submittedName>
        <fullName evidence="1">Uncharacterized protein</fullName>
    </submittedName>
</protein>
<keyword evidence="2" id="KW-1185">Reference proteome</keyword>
<gene>
    <name evidence="1" type="ORF">K443DRAFT_679712</name>
</gene>
<evidence type="ECO:0000313" key="1">
    <source>
        <dbReference type="EMBL" id="KIJ99759.1"/>
    </source>
</evidence>
<sequence length="159" mass="18169">MPRVAHLKGTFGFLMNERWMLEEGVERGLVKYDPETYKYTREGLNSLSAMRQRITYESGIPVLYVNCVWVGDGLAILSWVLPNSWKGPRTAEADEQLKKFCELAHITFEQKPRMWASTDGDMPPILKGVTQVCGGIAAMQVESSRYWQPRPQCMPGYFT</sequence>
<dbReference type="OrthoDB" id="3300262at2759"/>
<name>A0A0C9WPA2_9AGAR</name>